<protein>
    <recommendedName>
        <fullName evidence="11">Type I restriction enzyme endonuclease subunit</fullName>
        <shortName evidence="11">R protein</shortName>
        <ecNumber evidence="11">3.1.21.3</ecNumber>
    </recommendedName>
</protein>
<dbReference type="PANTHER" id="PTHR30195">
    <property type="entry name" value="TYPE I SITE-SPECIFIC DEOXYRIBONUCLEASE PROTEIN SUBUNIT M AND R"/>
    <property type="match status" value="1"/>
</dbReference>
<dbReference type="REBASE" id="298110">
    <property type="entry name" value="Mcl10199AORF78P"/>
</dbReference>
<keyword evidence="9 11" id="KW-0067">ATP-binding</keyword>
<dbReference type="Gene3D" id="1.20.58.2040">
    <property type="match status" value="1"/>
</dbReference>
<dbReference type="Pfam" id="PF04313">
    <property type="entry name" value="HSDR_N"/>
    <property type="match status" value="1"/>
</dbReference>
<dbReference type="Proteomes" id="UP000249865">
    <property type="component" value="Chromosome"/>
</dbReference>
<evidence type="ECO:0000313" key="13">
    <source>
        <dbReference type="Proteomes" id="UP000249865"/>
    </source>
</evidence>
<dbReference type="CDD" id="cd18800">
    <property type="entry name" value="SF2_C_EcoR124I-like"/>
    <property type="match status" value="1"/>
</dbReference>
<dbReference type="InterPro" id="IPR007409">
    <property type="entry name" value="Restrct_endonuc_type1_HsdR_N"/>
</dbReference>
<gene>
    <name evidence="12" type="ORF">DK849_02880</name>
</gene>
<keyword evidence="10 11" id="KW-0238">DNA-binding</keyword>
<dbReference type="InterPro" id="IPR004473">
    <property type="entry name" value="Restrct_endonuc_typeI_HsdR"/>
</dbReference>
<reference evidence="13" key="1">
    <citation type="submission" date="2018-06" db="EMBL/GenBank/DDBJ databases">
        <title>Complete genome sequences of Mycoplasma anatis, M. anseris and M. cloacale type strains.</title>
        <authorList>
            <person name="Grozner D."/>
            <person name="Forro B."/>
            <person name="Sulyok K.M."/>
            <person name="Marton S."/>
            <person name="Kreizinger Z."/>
            <person name="Banyai K."/>
            <person name="Gyuranecz M."/>
        </authorList>
    </citation>
    <scope>NUCLEOTIDE SEQUENCE [LARGE SCALE GENOMIC DNA]</scope>
    <source>
        <strain evidence="13">NCTC 10199</strain>
    </source>
</reference>
<evidence type="ECO:0000256" key="9">
    <source>
        <dbReference type="ARBA" id="ARBA00022840"/>
    </source>
</evidence>
<keyword evidence="8 11" id="KW-0378">Hydrolase</keyword>
<dbReference type="GO" id="GO:0003677">
    <property type="term" value="F:DNA binding"/>
    <property type="evidence" value="ECO:0007669"/>
    <property type="project" value="UniProtKB-KW"/>
</dbReference>
<evidence type="ECO:0000256" key="6">
    <source>
        <dbReference type="ARBA" id="ARBA00022747"/>
    </source>
</evidence>
<dbReference type="EC" id="3.1.21.3" evidence="11"/>
<dbReference type="Gene3D" id="3.40.50.300">
    <property type="entry name" value="P-loop containing nucleotide triphosphate hydrolases"/>
    <property type="match status" value="2"/>
</dbReference>
<evidence type="ECO:0000256" key="5">
    <source>
        <dbReference type="ARBA" id="ARBA00022741"/>
    </source>
</evidence>
<evidence type="ECO:0000256" key="4">
    <source>
        <dbReference type="ARBA" id="ARBA00022722"/>
    </source>
</evidence>
<dbReference type="InterPro" id="IPR027417">
    <property type="entry name" value="P-loop_NTPase"/>
</dbReference>
<dbReference type="GO" id="GO:0009307">
    <property type="term" value="P:DNA restriction-modification system"/>
    <property type="evidence" value="ECO:0007669"/>
    <property type="project" value="UniProtKB-KW"/>
</dbReference>
<dbReference type="PROSITE" id="PS51192">
    <property type="entry name" value="HELICASE_ATP_BIND_1"/>
    <property type="match status" value="1"/>
</dbReference>
<comment type="catalytic activity">
    <reaction evidence="1 11">
        <text>Endonucleolytic cleavage of DNA to give random double-stranded fragments with terminal 5'-phosphates, ATP is simultaneously hydrolyzed.</text>
        <dbReference type="EC" id="3.1.21.3"/>
    </reaction>
</comment>
<dbReference type="Pfam" id="PF12008">
    <property type="entry name" value="EcoR124_C"/>
    <property type="match status" value="1"/>
</dbReference>
<dbReference type="RefSeq" id="WP_051622563.1">
    <property type="nucleotide sequence ID" value="NZ_CP030103.1"/>
</dbReference>
<dbReference type="EMBL" id="CP030103">
    <property type="protein sequence ID" value="AWX42991.1"/>
    <property type="molecule type" value="Genomic_DNA"/>
</dbReference>
<dbReference type="OrthoDB" id="9758243at2"/>
<dbReference type="KEGG" id="mclo:DK849_02880"/>
<evidence type="ECO:0000256" key="3">
    <source>
        <dbReference type="ARBA" id="ARBA00011296"/>
    </source>
</evidence>
<keyword evidence="7 12" id="KW-0255">Endonuclease</keyword>
<name>A0A2Z4LME7_9BACT</name>
<accession>A0A2Z4LME7</accession>
<dbReference type="REBASE" id="257154">
    <property type="entry name" value="Mcl10199ORF2880P"/>
</dbReference>
<evidence type="ECO:0000256" key="1">
    <source>
        <dbReference type="ARBA" id="ARBA00000851"/>
    </source>
</evidence>
<dbReference type="CDD" id="cd18030">
    <property type="entry name" value="DEXHc_RE_I_HsdR"/>
    <property type="match status" value="1"/>
</dbReference>
<dbReference type="InterPro" id="IPR022625">
    <property type="entry name" value="TypeI_RM_Rsu_C"/>
</dbReference>
<keyword evidence="6 11" id="KW-0680">Restriction system</keyword>
<dbReference type="Pfam" id="PF22679">
    <property type="entry name" value="T1R_D3-like"/>
    <property type="match status" value="1"/>
</dbReference>
<evidence type="ECO:0000256" key="2">
    <source>
        <dbReference type="ARBA" id="ARBA00008598"/>
    </source>
</evidence>
<organism evidence="12 13">
    <name type="scientific">Metamycoplasma cloacale</name>
    <dbReference type="NCBI Taxonomy" id="92401"/>
    <lineage>
        <taxon>Bacteria</taxon>
        <taxon>Bacillati</taxon>
        <taxon>Mycoplasmatota</taxon>
        <taxon>Mycoplasmoidales</taxon>
        <taxon>Metamycoplasmataceae</taxon>
        <taxon>Metamycoplasma</taxon>
    </lineage>
</organism>
<dbReference type="PANTHER" id="PTHR30195:SF16">
    <property type="entry name" value="TYPE I RESTRICTION ENZYME ENDONUCLEASE SUBUNIT"/>
    <property type="match status" value="1"/>
</dbReference>
<dbReference type="CDD" id="cd22332">
    <property type="entry name" value="HsdR_N"/>
    <property type="match status" value="1"/>
</dbReference>
<evidence type="ECO:0000256" key="10">
    <source>
        <dbReference type="ARBA" id="ARBA00023125"/>
    </source>
</evidence>
<evidence type="ECO:0000256" key="7">
    <source>
        <dbReference type="ARBA" id="ARBA00022759"/>
    </source>
</evidence>
<sequence>MTNKLKIGEINNIENQNDYVIMSDYVPTLENKTNYQTEAELEYEFINLLMQLNYEYAPVKNDKELISNLRVQLERLNNYKFSDSEWNEIYFNKIASDNFNIVRKTEIIQKEHIFELKKDDGTIRNIKLIDKENIHNNKLQVINQFSSKSGFERVRYDVTILVNGLPLVHIELKRRGISIEEAFNQIKRYSESFSTNSGLFEYIQIFVISNGTTTKYYSNSIRRKIEDSNKSSVVNANNFKFTHFWTDVKNKTILDLMDFTNTFFAKNTILNLITKYCVLTEDKQLLVMRPYQIAAAERIISKVKISSSYKKWGKVEAGGYIWHTTGSGKTLTSFKTAQLLLQNNDIDKVLFVVDRKDLDYQTIREYNNFQKDCANGNINTKVLSEQLLSKLDKHRLIITTIQKLNNFLKRNEDKSVYNKHIVMIFDECHRSQFGEMHKNIIKNFKKYHLFGFTGTPIFVKNAGDNHRDGILLTTEEVFGDRLHCYTMHNAIADRNVLPFHYEMFSTVRLKDEIEDQMVEAIDKNSIILSDERVEKITRYIIENFDRKTKRKEANYVHKFNIDIANSLKNIDNAKYENKNLSGFNSLFAVDSIKAAKRYYLEFKKQLKALNKDYVIATIFTNTPVNENGEVLDDEVKLDDVESLNIEDKNFLQMAMNDYNKTFKTNYQINNQQFDNYYKDISLRMKQREIDILIVVNMFLTGFDSKLLNTLWLDKKLRYHGLLQAFSRTNRIYNSVKSYGNIVSFVDIQKEIDDAILLYATDHESEKTVFIGTKNDFLYGTTEDNGTHEDGYIDLANKIKENFDPKNQIDDEATQKEFVNTFTKFLRLRNILMGFEGFKEMEADIMSEYDFQNYCGMYGQYHDKFRPKHKENVEDDCIFDMELIKQYDIDVDYILRVIDAYREKMEGIDFKYILDAIENSYELKNKKELLEKLIQDINAGHFNSGASSRELYHEIVQKNLREDLHKMIVKFGLVTEYLIPYLTKCFRTNKLIFDGKTYDDIKKKMSLFSTTDQERRTYDEELKIYLETFFSRYSGDINYTSFEHILNNKK</sequence>
<keyword evidence="4" id="KW-0540">Nuclease</keyword>
<dbReference type="InterPro" id="IPR051268">
    <property type="entry name" value="Type-I_R_enzyme_R_subunit"/>
</dbReference>
<dbReference type="NCBIfam" id="TIGR00348">
    <property type="entry name" value="hsdR"/>
    <property type="match status" value="1"/>
</dbReference>
<dbReference type="GO" id="GO:0005524">
    <property type="term" value="F:ATP binding"/>
    <property type="evidence" value="ECO:0007669"/>
    <property type="project" value="UniProtKB-KW"/>
</dbReference>
<dbReference type="SMART" id="SM00487">
    <property type="entry name" value="DEXDc"/>
    <property type="match status" value="1"/>
</dbReference>
<comment type="function">
    <text evidence="11">Subunit R is required for both nuclease and ATPase activities, but not for modification.</text>
</comment>
<proteinExistence type="inferred from homology"/>
<dbReference type="Gene3D" id="3.90.1570.50">
    <property type="match status" value="2"/>
</dbReference>
<evidence type="ECO:0000256" key="8">
    <source>
        <dbReference type="ARBA" id="ARBA00022801"/>
    </source>
</evidence>
<keyword evidence="13" id="KW-1185">Reference proteome</keyword>
<dbReference type="InterPro" id="IPR040980">
    <property type="entry name" value="SWI2_SNF2"/>
</dbReference>
<comment type="similarity">
    <text evidence="2 11">Belongs to the HsdR family.</text>
</comment>
<dbReference type="SUPFAM" id="SSF52540">
    <property type="entry name" value="P-loop containing nucleoside triphosphate hydrolases"/>
    <property type="match status" value="1"/>
</dbReference>
<dbReference type="AlphaFoldDB" id="A0A2Z4LME7"/>
<dbReference type="InterPro" id="IPR055180">
    <property type="entry name" value="HsdR_RecA-like_helicase_dom_2"/>
</dbReference>
<evidence type="ECO:0000256" key="11">
    <source>
        <dbReference type="RuleBase" id="RU364115"/>
    </source>
</evidence>
<evidence type="ECO:0000313" key="12">
    <source>
        <dbReference type="EMBL" id="AWX42991.1"/>
    </source>
</evidence>
<keyword evidence="5 11" id="KW-0547">Nucleotide-binding</keyword>
<comment type="subunit">
    <text evidence="3 11">The type I restriction/modification system is composed of three polypeptides R, M and S.</text>
</comment>
<dbReference type="GO" id="GO:0009035">
    <property type="term" value="F:type I site-specific deoxyribonuclease activity"/>
    <property type="evidence" value="ECO:0007669"/>
    <property type="project" value="UniProtKB-EC"/>
</dbReference>
<dbReference type="InterPro" id="IPR014001">
    <property type="entry name" value="Helicase_ATP-bd"/>
</dbReference>
<dbReference type="Pfam" id="PF18766">
    <property type="entry name" value="SWI2_SNF2"/>
    <property type="match status" value="1"/>
</dbReference>